<dbReference type="Pfam" id="PF12686">
    <property type="entry name" value="DUF3800"/>
    <property type="match status" value="1"/>
</dbReference>
<sequence length="231" mass="25622">MATLHVFIDESGQHHKGEHYTLAACWAVSNYDNNNSDGVLDPTKQRLLSQIDHNYSELKGQRLDHGDYQWVISNIESLSYKDNTVFTSPSLWRSASPIQASFHDLQPDVAVASIQSLVGKGRDSKNSVHLLALVSVLSPIFKPHIQSAAEIDNIRITLDGNIWTQAAGAFESGLKSAGYSGHPITVVTADSKQYPGIQFADLFAYVWRQNKIDGQYSDLIKQVESLIINRP</sequence>
<accession>A0AAE3KDM4</accession>
<protein>
    <submittedName>
        <fullName evidence="1">DUF3800 domain-containing protein</fullName>
    </submittedName>
</protein>
<geneLocation type="plasmid" evidence="1">
    <name>pAArc-St2</name>
</geneLocation>
<keyword evidence="2" id="KW-1185">Reference proteome</keyword>
<reference evidence="1" key="1">
    <citation type="journal article" date="2022" name="Syst. Appl. Microbiol.">
        <title>Natronocalculus amylovorans gen. nov., sp. nov., and Natranaeroarchaeum aerophilus sp. nov., dominant culturable amylolytic natronoarchaea from hypersaline soda lakes in southwestern Siberia.</title>
        <authorList>
            <person name="Sorokin D.Y."/>
            <person name="Elcheninov A.G."/>
            <person name="Khizhniak T.V."/>
            <person name="Koenen M."/>
            <person name="Bale N.J."/>
            <person name="Damste J.S.S."/>
            <person name="Kublanov I.V."/>
        </authorList>
    </citation>
    <scope>NUCLEOTIDE SEQUENCE</scope>
    <source>
        <strain evidence="1">AArc-St2</strain>
    </source>
</reference>
<organism evidence="1 2">
    <name type="scientific">Natronocalculus amylovorans</name>
    <dbReference type="NCBI Taxonomy" id="2917812"/>
    <lineage>
        <taxon>Archaea</taxon>
        <taxon>Methanobacteriati</taxon>
        <taxon>Methanobacteriota</taxon>
        <taxon>Stenosarchaea group</taxon>
        <taxon>Halobacteria</taxon>
        <taxon>Halobacteriales</taxon>
        <taxon>Haloferacaceae</taxon>
        <taxon>Natronocalculus</taxon>
    </lineage>
</organism>
<evidence type="ECO:0000313" key="1">
    <source>
        <dbReference type="EMBL" id="MCL9818384.1"/>
    </source>
</evidence>
<dbReference type="RefSeq" id="WP_250585970.1">
    <property type="nucleotide sequence ID" value="NZ_JAKRVX010000010.1"/>
</dbReference>
<dbReference type="InterPro" id="IPR024524">
    <property type="entry name" value="DUF3800"/>
</dbReference>
<dbReference type="AlphaFoldDB" id="A0AAE3KDM4"/>
<comment type="caution">
    <text evidence="1">The sequence shown here is derived from an EMBL/GenBank/DDBJ whole genome shotgun (WGS) entry which is preliminary data.</text>
</comment>
<keyword evidence="1" id="KW-0614">Plasmid</keyword>
<name>A0AAE3KDM4_9EURY</name>
<reference evidence="1" key="2">
    <citation type="submission" date="2022-02" db="EMBL/GenBank/DDBJ databases">
        <authorList>
            <person name="Elcheninov A.G."/>
            <person name="Sorokin D.Y."/>
            <person name="Kublanov I.V."/>
        </authorList>
    </citation>
    <scope>NUCLEOTIDE SEQUENCE</scope>
    <source>
        <strain evidence="1">AArc-St2</strain>
        <plasmid evidence="1">pAArc-St2</plasmid>
    </source>
</reference>
<evidence type="ECO:0000313" key="2">
    <source>
        <dbReference type="Proteomes" id="UP001203207"/>
    </source>
</evidence>
<proteinExistence type="predicted"/>
<dbReference type="EMBL" id="JAKRVX010000010">
    <property type="protein sequence ID" value="MCL9818384.1"/>
    <property type="molecule type" value="Genomic_DNA"/>
</dbReference>
<gene>
    <name evidence="1" type="ORF">AArcSt2_15685</name>
</gene>
<dbReference type="Proteomes" id="UP001203207">
    <property type="component" value="Unassembled WGS sequence"/>
</dbReference>